<evidence type="ECO:0000313" key="2">
    <source>
        <dbReference type="Proteomes" id="UP000504636"/>
    </source>
</evidence>
<protein>
    <submittedName>
        <fullName evidence="1 3">Uncharacterized protein</fullName>
    </submittedName>
</protein>
<evidence type="ECO:0000313" key="3">
    <source>
        <dbReference type="RefSeq" id="XP_033582099.1"/>
    </source>
</evidence>
<accession>A0A6A6Z4N3</accession>
<organism evidence="1">
    <name type="scientific">Mytilinidion resinicola</name>
    <dbReference type="NCBI Taxonomy" id="574789"/>
    <lineage>
        <taxon>Eukaryota</taxon>
        <taxon>Fungi</taxon>
        <taxon>Dikarya</taxon>
        <taxon>Ascomycota</taxon>
        <taxon>Pezizomycotina</taxon>
        <taxon>Dothideomycetes</taxon>
        <taxon>Pleosporomycetidae</taxon>
        <taxon>Mytilinidiales</taxon>
        <taxon>Mytilinidiaceae</taxon>
        <taxon>Mytilinidion</taxon>
    </lineage>
</organism>
<dbReference type="EMBL" id="MU003694">
    <property type="protein sequence ID" value="KAF2815135.1"/>
    <property type="molecule type" value="Genomic_DNA"/>
</dbReference>
<dbReference type="Proteomes" id="UP000504636">
    <property type="component" value="Unplaced"/>
</dbReference>
<keyword evidence="2" id="KW-1185">Reference proteome</keyword>
<reference evidence="1 3" key="1">
    <citation type="journal article" date="2020" name="Stud. Mycol.">
        <title>101 Dothideomycetes genomes: a test case for predicting lifestyles and emergence of pathogens.</title>
        <authorList>
            <person name="Haridas S."/>
            <person name="Albert R."/>
            <person name="Binder M."/>
            <person name="Bloem J."/>
            <person name="Labutti K."/>
            <person name="Salamov A."/>
            <person name="Andreopoulos B."/>
            <person name="Baker S."/>
            <person name="Barry K."/>
            <person name="Bills G."/>
            <person name="Bluhm B."/>
            <person name="Cannon C."/>
            <person name="Castanera R."/>
            <person name="Culley D."/>
            <person name="Daum C."/>
            <person name="Ezra D."/>
            <person name="Gonzalez J."/>
            <person name="Henrissat B."/>
            <person name="Kuo A."/>
            <person name="Liang C."/>
            <person name="Lipzen A."/>
            <person name="Lutzoni F."/>
            <person name="Magnuson J."/>
            <person name="Mondo S."/>
            <person name="Nolan M."/>
            <person name="Ohm R."/>
            <person name="Pangilinan J."/>
            <person name="Park H.-J."/>
            <person name="Ramirez L."/>
            <person name="Alfaro M."/>
            <person name="Sun H."/>
            <person name="Tritt A."/>
            <person name="Yoshinaga Y."/>
            <person name="Zwiers L.-H."/>
            <person name="Turgeon B."/>
            <person name="Goodwin S."/>
            <person name="Spatafora J."/>
            <person name="Crous P."/>
            <person name="Grigoriev I."/>
        </authorList>
    </citation>
    <scope>NUCLEOTIDE SEQUENCE</scope>
    <source>
        <strain evidence="1 3">CBS 304.34</strain>
    </source>
</reference>
<sequence length="312" mass="35859">MSLACTSLSFVLLEDVQKFFNENSAQTPSYERIDEKFPLLQQVLLPIWDWYGNYAFQAGRAYLEGLVSLEHHMKSITRLAQFLTSPKNLPWITATLHTYGQHDLSVLFTRIGLCVALSKDVDISGDNLAIWRVLFPDSIDFWLSEFYTLAKRLKWRFRFYEVVRNGEIFSNETTVSETGDDGLLGPYSLEILSTLENWSFPEYGYYDDYGIHFSGHEENDEKVSEVIDKALESHVSNAMSEGNGGIAPSGSESDEADAFAHRLRPDLKNAETSQTYVRARQLFRDGEWDLWWFSYKTGKIYQRLGRCRGFPG</sequence>
<dbReference type="AlphaFoldDB" id="A0A6A6Z4N3"/>
<reference evidence="3" key="3">
    <citation type="submission" date="2025-04" db="UniProtKB">
        <authorList>
            <consortium name="RefSeq"/>
        </authorList>
    </citation>
    <scope>IDENTIFICATION</scope>
    <source>
        <strain evidence="3">CBS 304.34</strain>
    </source>
</reference>
<gene>
    <name evidence="1 3" type="ORF">BDZ99DRAFT_459077</name>
</gene>
<name>A0A6A6Z4N3_9PEZI</name>
<proteinExistence type="predicted"/>
<reference evidence="3" key="2">
    <citation type="submission" date="2020-04" db="EMBL/GenBank/DDBJ databases">
        <authorList>
            <consortium name="NCBI Genome Project"/>
        </authorList>
    </citation>
    <scope>NUCLEOTIDE SEQUENCE</scope>
    <source>
        <strain evidence="3">CBS 304.34</strain>
    </source>
</reference>
<dbReference type="GeneID" id="54459967"/>
<dbReference type="RefSeq" id="XP_033582099.1">
    <property type="nucleotide sequence ID" value="XM_033719074.1"/>
</dbReference>
<evidence type="ECO:0000313" key="1">
    <source>
        <dbReference type="EMBL" id="KAF2815135.1"/>
    </source>
</evidence>